<reference evidence="3" key="1">
    <citation type="submission" date="2020-03" db="EMBL/GenBank/DDBJ databases">
        <authorList>
            <person name="Guo F."/>
        </authorList>
    </citation>
    <scope>NUCLEOTIDE SEQUENCE</scope>
    <source>
        <strain evidence="3">JCM 30134</strain>
    </source>
</reference>
<accession>A0A9E5JPN4</accession>
<dbReference type="Proteomes" id="UP000787472">
    <property type="component" value="Unassembled WGS sequence"/>
</dbReference>
<dbReference type="InterPro" id="IPR025263">
    <property type="entry name" value="YhdP_central"/>
</dbReference>
<dbReference type="PANTHER" id="PTHR38690">
    <property type="entry name" value="PROTEASE-RELATED"/>
    <property type="match status" value="1"/>
</dbReference>
<evidence type="ECO:0000313" key="3">
    <source>
        <dbReference type="EMBL" id="NHO64317.1"/>
    </source>
</evidence>
<evidence type="ECO:0000259" key="2">
    <source>
        <dbReference type="Pfam" id="PF13116"/>
    </source>
</evidence>
<feature type="domain" description="YhdP central" evidence="2">
    <location>
        <begin position="6"/>
        <end position="1346"/>
    </location>
</feature>
<feature type="region of interest" description="Disordered" evidence="1">
    <location>
        <begin position="1356"/>
        <end position="1408"/>
    </location>
</feature>
<feature type="compositionally biased region" description="Basic and acidic residues" evidence="1">
    <location>
        <begin position="1356"/>
        <end position="1393"/>
    </location>
</feature>
<evidence type="ECO:0000313" key="4">
    <source>
        <dbReference type="Proteomes" id="UP000787472"/>
    </source>
</evidence>
<protein>
    <recommendedName>
        <fullName evidence="2">YhdP central domain-containing protein</fullName>
    </recommendedName>
</protein>
<evidence type="ECO:0000256" key="1">
    <source>
        <dbReference type="SAM" id="MobiDB-lite"/>
    </source>
</evidence>
<dbReference type="Pfam" id="PF13116">
    <property type="entry name" value="YhdP"/>
    <property type="match status" value="1"/>
</dbReference>
<dbReference type="InterPro" id="IPR011836">
    <property type="entry name" value="YhdP"/>
</dbReference>
<dbReference type="RefSeq" id="WP_167181204.1">
    <property type="nucleotide sequence ID" value="NZ_JAAONZ010000001.1"/>
</dbReference>
<organism evidence="3 4">
    <name type="scientific">Pseudomaricurvus hydrocarbonicus</name>
    <dbReference type="NCBI Taxonomy" id="1470433"/>
    <lineage>
        <taxon>Bacteria</taxon>
        <taxon>Pseudomonadati</taxon>
        <taxon>Pseudomonadota</taxon>
        <taxon>Gammaproteobacteria</taxon>
        <taxon>Cellvibrionales</taxon>
        <taxon>Cellvibrionaceae</taxon>
        <taxon>Pseudomaricurvus</taxon>
    </lineage>
</organism>
<name>A0A9E5JPN4_9GAMM</name>
<dbReference type="EMBL" id="JAAONZ010000001">
    <property type="protein sequence ID" value="NHO64317.1"/>
    <property type="molecule type" value="Genomic_DNA"/>
</dbReference>
<dbReference type="PANTHER" id="PTHR38690:SF1">
    <property type="entry name" value="PROTEASE"/>
    <property type="match status" value="1"/>
</dbReference>
<keyword evidence="4" id="KW-1185">Reference proteome</keyword>
<proteinExistence type="predicted"/>
<gene>
    <name evidence="3" type="ORF">G8770_01990</name>
</gene>
<comment type="caution">
    <text evidence="3">The sequence shown here is derived from an EMBL/GenBank/DDBJ whole genome shotgun (WGS) entry which is preliminary data.</text>
</comment>
<sequence length="1408" mass="154338">MEKGWARRSLGKCGGVLALLLILIALFVQLGRQLTPLVSENHVWLENYLSKQLQAQVSVDTLDASWRGFRPEISFSELTVVNADGETALSIGRGVAQVGLLQSLWDWSLRFWRIEADRAKAVLTQTPDGLWELSGVTLPAAKERSDPLFSLLDGLAIARFVRFNEVGAEFHFISGRRQQLGFTQMLLENDSGFQRLTADLDLSEQDDAVKLAYEINAADRQQGPQGRGYLKLTHYPIASAAAFISEDWLTYPGIEDGLINAEFWLQTAVDSRLSAEGMIEFTRPADADNSRAVKPGLEKTVSRAVNPLPLRAITQFTAEWRDRQDWSLSLQDFQTFWPKQASLPLDVSINRPPNANAWSLQVPSLDAGEWLQKVVEVPEVPDKVKAIVSDLGAVGRLKNIHVVIPEAQPLDFVLKANLENMSVNAWKASPQITGVYGYLEASAYSGFVELDSQQELLLGFPQLFDAPFEFKQGQGVVGWTVRPDENSVQVYSGRLSLNGELGEANGYFYLDAPFARNSRPLELALHIGVQNAKAADHKKLVPGVLPDTLLKWLDQAIVEGRVPAGGFVLHGYFGHEASRARSIQLALDVNHGELNYDPRWPPLKNLSGYLEVDTDLVQGWLDEGAFLQTRLQPTYLEVGPGSTGKGLLLQLNGEVSGDAQSGLDVLTQTPLHEVIGGGLDSWQMTGKLGAKVQLQIPLSADQAGGRQQVDVTLRQSTLMMTDLNLAFTDVNGALQYRNDEGLSSNRLTANLWQQPLDLAIDSFRKQPQSGWETGVHFKGPLDVSQLALWTRRPEALFVEGIVPVTGTVSVAGGDTPVRVRAQSSLEGALIDLPPPYGKAAGDIRSLTVDVPVGRSQTEYRLTYDDLVSVRLRTVGKKSSGSASIQGVVALGQLPSQRRDPGIWLEGVADEVDGKRWWQVIERYQALSDSLTARIAAQDEKAAALVEAASPAPVEPAPPAAEVKSEPSVLTAPALNFDVLVKKFIVGSSEFQTIKVGGGQRQNGWRVDIHDELVSGNVFISGDGSPLNVNLKYVRWPEAKDSDTEVDWSEKLEGFRPQDMIDMDLTVAELSLGTRHFGRWSLKSRATDAGLLLTEILGQSGDFKLFGLPEESLSADKLRGISAFGPEGASMLWLKNDRREGTRFYGRVTGKNMDDAAEQWGLPKMLNSEAVKLDAAVRWRGSPLDFSADKLRGTLKVDIENGHFYRSTGQTSDAFLRLVGLFNFDSWIRRLQLDFSDVFQGGTPFEQVQGTLKFDHNMIYLSDPFEVSNTSSVLKMGGEINIEDETLDTSLVATLPVGGNATLIAAFAAGLPAAAGGYAISKIFKKQMERVASVSYSIQGPWADPKVEFDKLFDNKAADKAASDSRQAEEARRSEDRARRKAAREDAAAKKQAEDAALNEAAQEPETPP</sequence>